<evidence type="ECO:0000313" key="2">
    <source>
        <dbReference type="EMBL" id="RKT60452.1"/>
    </source>
</evidence>
<dbReference type="OrthoDB" id="9772485at2"/>
<proteinExistence type="predicted"/>
<dbReference type="GO" id="GO:0016740">
    <property type="term" value="F:transferase activity"/>
    <property type="evidence" value="ECO:0007669"/>
    <property type="project" value="UniProtKB-KW"/>
</dbReference>
<dbReference type="Proteomes" id="UP000270626">
    <property type="component" value="Unassembled WGS sequence"/>
</dbReference>
<evidence type="ECO:0000259" key="1">
    <source>
        <dbReference type="Pfam" id="PF11997"/>
    </source>
</evidence>
<dbReference type="Pfam" id="PF11997">
    <property type="entry name" value="DUF3492"/>
    <property type="match status" value="1"/>
</dbReference>
<organism evidence="2 3">
    <name type="scientific">Azonexus fungiphilus</name>
    <dbReference type="NCBI Taxonomy" id="146940"/>
    <lineage>
        <taxon>Bacteria</taxon>
        <taxon>Pseudomonadati</taxon>
        <taxon>Pseudomonadota</taxon>
        <taxon>Betaproteobacteria</taxon>
        <taxon>Rhodocyclales</taxon>
        <taxon>Azonexaceae</taxon>
        <taxon>Azonexus</taxon>
    </lineage>
</organism>
<name>A0A495WFH2_9RHOO</name>
<comment type="caution">
    <text evidence="2">The sequence shown here is derived from an EMBL/GenBank/DDBJ whole genome shotgun (WGS) entry which is preliminary data.</text>
</comment>
<dbReference type="PANTHER" id="PTHR12526">
    <property type="entry name" value="GLYCOSYLTRANSFERASE"/>
    <property type="match status" value="1"/>
</dbReference>
<gene>
    <name evidence="2" type="ORF">DFR40_0586</name>
</gene>
<dbReference type="EMBL" id="RBXP01000011">
    <property type="protein sequence ID" value="RKT60452.1"/>
    <property type="molecule type" value="Genomic_DNA"/>
</dbReference>
<feature type="domain" description="DUF3492" evidence="1">
    <location>
        <begin position="9"/>
        <end position="289"/>
    </location>
</feature>
<protein>
    <submittedName>
        <fullName evidence="2">Glycosyltransferase involved in cell wall biosynthesis</fullName>
    </submittedName>
</protein>
<dbReference type="SUPFAM" id="SSF53756">
    <property type="entry name" value="UDP-Glycosyltransferase/glycogen phosphorylase"/>
    <property type="match status" value="1"/>
</dbReference>
<dbReference type="CDD" id="cd03813">
    <property type="entry name" value="GT4-like"/>
    <property type="match status" value="1"/>
</dbReference>
<dbReference type="InterPro" id="IPR047691">
    <property type="entry name" value="PelF-like"/>
</dbReference>
<evidence type="ECO:0000313" key="3">
    <source>
        <dbReference type="Proteomes" id="UP000270626"/>
    </source>
</evidence>
<reference evidence="2 3" key="1">
    <citation type="submission" date="2018-10" db="EMBL/GenBank/DDBJ databases">
        <title>Genomic Encyclopedia of Type Strains, Phase IV (KMG-IV): sequencing the most valuable type-strain genomes for metagenomic binning, comparative biology and taxonomic classification.</title>
        <authorList>
            <person name="Goeker M."/>
        </authorList>
    </citation>
    <scope>NUCLEOTIDE SEQUENCE [LARGE SCALE GENOMIC DNA]</scope>
    <source>
        <strain evidence="2 3">DSM 23841</strain>
    </source>
</reference>
<dbReference type="NCBIfam" id="NF038011">
    <property type="entry name" value="PelF"/>
    <property type="match status" value="1"/>
</dbReference>
<dbReference type="AlphaFoldDB" id="A0A495WFH2"/>
<keyword evidence="3" id="KW-1185">Reference proteome</keyword>
<dbReference type="PANTHER" id="PTHR12526:SF608">
    <property type="entry name" value="PELF"/>
    <property type="match status" value="1"/>
</dbReference>
<sequence length="510" mass="57344">MTFPTADQADIALLLEGTFPYVSGGVSSWVNQIIRAYPEYRFAIVFLGSRREDYDQPKYELPANVVHFEEYFLYDAIDTVFEPAARAGDAQAFRLSAAMHDKLLHGSAPAEALAAFREIAREMLPGGRLTLEDFLHSEAAWEIICDHYRRYCSDPSFVDYFWTVRIMHQPLWTLAHIARNLIPVRILHSVSTGYAGFLGALLHQSRGLPLVLSEHGIYTKERKIDLFKSEWIRDNRNVFQRDPTELSYFRKMWMGFFEWLGRFCYDAADPIIALYESNRLRQVADGAAAERTRNIPNGISLARFAPLRALRPATPPPVLCLIGRVVPIKDIKTFIRAMRRVVNRMPDAEGWIAGPEDEDQAYAQECHDLVRSLGLENHVRFLGFQKVEALLPKIGLTILSSISEALPLVILEGYAAGVPTVSTDVGSCRQLIEGLDDADRALGISGRVVKIADPQGLADAALELLGDTQAWQAASEAGIRRVERYYTDDLMFGSYRQVYEGAFARPDGAH</sequence>
<dbReference type="Gene3D" id="3.40.50.2000">
    <property type="entry name" value="Glycogen Phosphorylase B"/>
    <property type="match status" value="2"/>
</dbReference>
<dbReference type="Pfam" id="PF13692">
    <property type="entry name" value="Glyco_trans_1_4"/>
    <property type="match status" value="1"/>
</dbReference>
<dbReference type="InterPro" id="IPR022622">
    <property type="entry name" value="DUF3492"/>
</dbReference>
<keyword evidence="2" id="KW-0808">Transferase</keyword>
<accession>A0A495WFH2</accession>
<dbReference type="RefSeq" id="WP_121456984.1">
    <property type="nucleotide sequence ID" value="NZ_RBXP01000011.1"/>
</dbReference>